<dbReference type="Proteomes" id="UP001320122">
    <property type="component" value="Unassembled WGS sequence"/>
</dbReference>
<proteinExistence type="predicted"/>
<sequence length="280" mass="32012">MRHYIDENDKLNEIRLLFRHPLYRDKVVVVVEGETDVRLFRGILESETAKIETVDGKSPLLNLMIQLSEEYPEKVLGICDADYDNLNGLADERARNSVYVTDHHDAEVMMLISPAADAFISEYASHGNIDTVREHLIPNAFDAAYELGLIRWVNCNEGLNINFKGLNFNEFVSVDSLSVSIDLEVLLDELILRSRNKKEIATKEYIISKIDEYKSSDACKLQVCCGHDVANIIAICFRQEEISLETNMDHKKVESALRIGYQREYFEKLELYSKIKAVTG</sequence>
<keyword evidence="3" id="KW-1185">Reference proteome</keyword>
<protein>
    <submittedName>
        <fullName evidence="2">DUF4435 domain-containing protein</fullName>
    </submittedName>
</protein>
<dbReference type="EMBL" id="JABFTT010000009">
    <property type="protein sequence ID" value="MCE8021084.1"/>
    <property type="molecule type" value="Genomic_DNA"/>
</dbReference>
<accession>A0ABS9AH83</accession>
<gene>
    <name evidence="2" type="ORF">HOP51_13340</name>
</gene>
<organism evidence="2 3">
    <name type="scientific">Billgrantia zhangzhouensis</name>
    <dbReference type="NCBI Taxonomy" id="2733481"/>
    <lineage>
        <taxon>Bacteria</taxon>
        <taxon>Pseudomonadati</taxon>
        <taxon>Pseudomonadota</taxon>
        <taxon>Gammaproteobacteria</taxon>
        <taxon>Oceanospirillales</taxon>
        <taxon>Halomonadaceae</taxon>
        <taxon>Billgrantia</taxon>
    </lineage>
</organism>
<evidence type="ECO:0000313" key="2">
    <source>
        <dbReference type="EMBL" id="MCE8021084.1"/>
    </source>
</evidence>
<dbReference type="InterPro" id="IPR029492">
    <property type="entry name" value="DUF4435"/>
</dbReference>
<evidence type="ECO:0000259" key="1">
    <source>
        <dbReference type="Pfam" id="PF14491"/>
    </source>
</evidence>
<dbReference type="Pfam" id="PF14491">
    <property type="entry name" value="DUF4435"/>
    <property type="match status" value="1"/>
</dbReference>
<feature type="domain" description="DUF4435" evidence="1">
    <location>
        <begin position="26"/>
        <end position="233"/>
    </location>
</feature>
<name>A0ABS9AH83_9GAMM</name>
<dbReference type="RefSeq" id="WP_234274398.1">
    <property type="nucleotide sequence ID" value="NZ_JABFTT010000009.1"/>
</dbReference>
<reference evidence="2 3" key="1">
    <citation type="journal article" date="2021" name="Front. Microbiol.">
        <title>Aerobic Denitrification and Heterotrophic Sulfur Oxidation in the Genus Halomonas Revealed by Six Novel Species Characterizations and Genome-Based Analysis.</title>
        <authorList>
            <person name="Wang L."/>
            <person name="Shao Z."/>
        </authorList>
    </citation>
    <scope>NUCLEOTIDE SEQUENCE [LARGE SCALE GENOMIC DNA]</scope>
    <source>
        <strain evidence="2 3">MCCC 1A11036</strain>
    </source>
</reference>
<comment type="caution">
    <text evidence="2">The sequence shown here is derived from an EMBL/GenBank/DDBJ whole genome shotgun (WGS) entry which is preliminary data.</text>
</comment>
<evidence type="ECO:0000313" key="3">
    <source>
        <dbReference type="Proteomes" id="UP001320122"/>
    </source>
</evidence>